<feature type="transmembrane region" description="Helical" evidence="1">
    <location>
        <begin position="72"/>
        <end position="91"/>
    </location>
</feature>
<keyword evidence="1" id="KW-0472">Membrane</keyword>
<evidence type="ECO:0000313" key="3">
    <source>
        <dbReference type="Proteomes" id="UP001165292"/>
    </source>
</evidence>
<evidence type="ECO:0000256" key="1">
    <source>
        <dbReference type="SAM" id="Phobius"/>
    </source>
</evidence>
<name>A0AA41WJA1_9GAMM</name>
<evidence type="ECO:0000313" key="2">
    <source>
        <dbReference type="EMBL" id="MCO7543465.1"/>
    </source>
</evidence>
<dbReference type="AlphaFoldDB" id="A0AA41WJA1"/>
<gene>
    <name evidence="2" type="ORF">NJF43_01705</name>
</gene>
<sequence>MKKASLPYWPVVSRTLAAIVGGYALTYCFTAALARLLPLDRFDATLVASLVSFIIYLAFILWVFATHSLRRVATSLLVIPPLALIGFWPQLLERLG</sequence>
<organism evidence="2 3">
    <name type="scientific">Stutzerimonas nitrititolerans</name>
    <dbReference type="NCBI Taxonomy" id="2482751"/>
    <lineage>
        <taxon>Bacteria</taxon>
        <taxon>Pseudomonadati</taxon>
        <taxon>Pseudomonadota</taxon>
        <taxon>Gammaproteobacteria</taxon>
        <taxon>Pseudomonadales</taxon>
        <taxon>Pseudomonadaceae</taxon>
        <taxon>Stutzerimonas</taxon>
    </lineage>
</organism>
<feature type="transmembrane region" description="Helical" evidence="1">
    <location>
        <begin position="12"/>
        <end position="34"/>
    </location>
</feature>
<dbReference type="RefSeq" id="WP_014853153.1">
    <property type="nucleotide sequence ID" value="NZ_DALYPK010000008.1"/>
</dbReference>
<reference evidence="2" key="1">
    <citation type="submission" date="2022-06" db="EMBL/GenBank/DDBJ databases">
        <title>Detection of beta-lactamases in bacteria of animal origin.</title>
        <authorList>
            <person name="Mlynarcik P."/>
            <person name="Zdarska V."/>
            <person name="Chudobova H."/>
            <person name="Prochazkova P."/>
            <person name="Hricova K."/>
            <person name="Mezerova K."/>
            <person name="Bardon J."/>
            <person name="Dolejska M."/>
            <person name="Sukkar I."/>
            <person name="Kolar M."/>
        </authorList>
    </citation>
    <scope>NUCLEOTIDE SEQUENCE</scope>
    <source>
        <strain evidence="2">S 300-3</strain>
    </source>
</reference>
<feature type="transmembrane region" description="Helical" evidence="1">
    <location>
        <begin position="46"/>
        <end position="65"/>
    </location>
</feature>
<comment type="caution">
    <text evidence="2">The sequence shown here is derived from an EMBL/GenBank/DDBJ whole genome shotgun (WGS) entry which is preliminary data.</text>
</comment>
<dbReference type="EMBL" id="JAMYBS010000001">
    <property type="protein sequence ID" value="MCO7543465.1"/>
    <property type="molecule type" value="Genomic_DNA"/>
</dbReference>
<keyword evidence="1" id="KW-0812">Transmembrane</keyword>
<proteinExistence type="predicted"/>
<accession>A0AA41WJA1</accession>
<dbReference type="Proteomes" id="UP001165292">
    <property type="component" value="Unassembled WGS sequence"/>
</dbReference>
<protein>
    <submittedName>
        <fullName evidence="2">Iron transporter</fullName>
    </submittedName>
</protein>
<keyword evidence="1" id="KW-1133">Transmembrane helix</keyword>